<name>A0ABT3ZPU4_9BURK</name>
<sequence>MPVRVAQNLLRDWMTPVEQEEAVLLMSALGRILSRDVVAPIDVPAHDNSAMDGYAFDGASLQARDAPHADGAPATREFVVVGQAFAGHPWRESVPPGHCVRIMTGALIPPGTDTVIPHEYALPATAAPGAVASSVGARVVLRVANFRRGANRRLAGEDLARGTVVLPAGRILRASDLGLLASLGFAQISVRRRLRVAYFSTGDELRPVGQPLEAGCVHDSNRYTLHAMLLRLGVEPIDLGIVRDDPEALSAALRDAASRADAILSSGGVSAGDADFVRDVFAALGDVVFWKLAMRPGRPFAFGQLIVDNAGDPANAAPTARRIPFFGLPGNPVAVMAAFYHIVRDALLTLAGARVEPVPRVRASALAPIRKRRGRTEFARGRAQRTVTGDWQVALAGAQGSGVLSSMSEANCFLILEHEQGDLHAGDSLDIMFFEGLI</sequence>
<gene>
    <name evidence="8" type="ORF">OVY01_15405</name>
</gene>
<dbReference type="CDD" id="cd00887">
    <property type="entry name" value="MoeA"/>
    <property type="match status" value="1"/>
</dbReference>
<accession>A0ABT3ZPU4</accession>
<comment type="caution">
    <text evidence="8">The sequence shown here is derived from an EMBL/GenBank/DDBJ whole genome shotgun (WGS) entry which is preliminary data.</text>
</comment>
<dbReference type="EMBL" id="JAPMXC010000005">
    <property type="protein sequence ID" value="MCY0388571.1"/>
    <property type="molecule type" value="Genomic_DNA"/>
</dbReference>
<dbReference type="Pfam" id="PF00994">
    <property type="entry name" value="MoCF_biosynth"/>
    <property type="match status" value="1"/>
</dbReference>
<dbReference type="NCBIfam" id="TIGR00177">
    <property type="entry name" value="molyb_syn"/>
    <property type="match status" value="1"/>
</dbReference>
<dbReference type="InterPro" id="IPR038987">
    <property type="entry name" value="MoeA-like"/>
</dbReference>
<dbReference type="NCBIfam" id="NF045515">
    <property type="entry name" value="Glp_gephyrin"/>
    <property type="match status" value="1"/>
</dbReference>
<dbReference type="PANTHER" id="PTHR10192">
    <property type="entry name" value="MOLYBDOPTERIN BIOSYNTHESIS PROTEIN"/>
    <property type="match status" value="1"/>
</dbReference>
<dbReference type="InterPro" id="IPR005111">
    <property type="entry name" value="MoeA_C_domain_IV"/>
</dbReference>
<evidence type="ECO:0000313" key="8">
    <source>
        <dbReference type="EMBL" id="MCY0388571.1"/>
    </source>
</evidence>
<dbReference type="RefSeq" id="WP_267848462.1">
    <property type="nucleotide sequence ID" value="NZ_JAPMXC010000005.1"/>
</dbReference>
<dbReference type="InterPro" id="IPR036425">
    <property type="entry name" value="MoaB/Mog-like_dom_sf"/>
</dbReference>
<evidence type="ECO:0000256" key="5">
    <source>
        <dbReference type="ARBA" id="ARBA00047317"/>
    </source>
</evidence>
<keyword evidence="4 6" id="KW-0501">Molybdenum cofactor biosynthesis</keyword>
<organism evidence="8 9">
    <name type="scientific">Robbsia betulipollinis</name>
    <dbReference type="NCBI Taxonomy" id="2981849"/>
    <lineage>
        <taxon>Bacteria</taxon>
        <taxon>Pseudomonadati</taxon>
        <taxon>Pseudomonadota</taxon>
        <taxon>Betaproteobacteria</taxon>
        <taxon>Burkholderiales</taxon>
        <taxon>Burkholderiaceae</taxon>
        <taxon>Robbsia</taxon>
    </lineage>
</organism>
<keyword evidence="6" id="KW-0460">Magnesium</keyword>
<keyword evidence="6" id="KW-0500">Molybdenum</keyword>
<dbReference type="Gene3D" id="2.40.340.10">
    <property type="entry name" value="MoeA, C-terminal, domain IV"/>
    <property type="match status" value="1"/>
</dbReference>
<reference evidence="8" key="1">
    <citation type="submission" date="2022-11" db="EMBL/GenBank/DDBJ databases">
        <title>Robbsia betulipollinis sp. nov., isolated from pollen of birch (Betula pendula).</title>
        <authorList>
            <person name="Shi H."/>
            <person name="Ambika Manirajan B."/>
            <person name="Ratering S."/>
            <person name="Geissler-Plaum R."/>
            <person name="Schnell S."/>
        </authorList>
    </citation>
    <scope>NUCLEOTIDE SEQUENCE</scope>
    <source>
        <strain evidence="8">Bb-Pol-6</strain>
    </source>
</reference>
<keyword evidence="6" id="KW-0808">Transferase</keyword>
<evidence type="ECO:0000259" key="7">
    <source>
        <dbReference type="SMART" id="SM00852"/>
    </source>
</evidence>
<dbReference type="InterPro" id="IPR001453">
    <property type="entry name" value="MoaB/Mog_dom"/>
</dbReference>
<dbReference type="SUPFAM" id="SSF63882">
    <property type="entry name" value="MoeA N-terminal region -like"/>
    <property type="match status" value="1"/>
</dbReference>
<comment type="similarity">
    <text evidence="3 6">Belongs to the MoeA family.</text>
</comment>
<comment type="catalytic activity">
    <reaction evidence="5">
        <text>adenylyl-molybdopterin + molybdate = Mo-molybdopterin + AMP + H(+)</text>
        <dbReference type="Rhea" id="RHEA:35047"/>
        <dbReference type="ChEBI" id="CHEBI:15378"/>
        <dbReference type="ChEBI" id="CHEBI:36264"/>
        <dbReference type="ChEBI" id="CHEBI:62727"/>
        <dbReference type="ChEBI" id="CHEBI:71302"/>
        <dbReference type="ChEBI" id="CHEBI:456215"/>
        <dbReference type="EC" id="2.10.1.1"/>
    </reaction>
</comment>
<proteinExistence type="inferred from homology"/>
<dbReference type="InterPro" id="IPR036135">
    <property type="entry name" value="MoeA_linker/N_sf"/>
</dbReference>
<dbReference type="SUPFAM" id="SSF53218">
    <property type="entry name" value="Molybdenum cofactor biosynthesis proteins"/>
    <property type="match status" value="1"/>
</dbReference>
<evidence type="ECO:0000256" key="4">
    <source>
        <dbReference type="ARBA" id="ARBA00023150"/>
    </source>
</evidence>
<dbReference type="PANTHER" id="PTHR10192:SF5">
    <property type="entry name" value="GEPHYRIN"/>
    <property type="match status" value="1"/>
</dbReference>
<evidence type="ECO:0000256" key="2">
    <source>
        <dbReference type="ARBA" id="ARBA00005046"/>
    </source>
</evidence>
<evidence type="ECO:0000313" key="9">
    <source>
        <dbReference type="Proteomes" id="UP001082899"/>
    </source>
</evidence>
<dbReference type="Proteomes" id="UP001082899">
    <property type="component" value="Unassembled WGS sequence"/>
</dbReference>
<keyword evidence="6" id="KW-0479">Metal-binding</keyword>
<dbReference type="SUPFAM" id="SSF63867">
    <property type="entry name" value="MoeA C-terminal domain-like"/>
    <property type="match status" value="1"/>
</dbReference>
<evidence type="ECO:0000256" key="3">
    <source>
        <dbReference type="ARBA" id="ARBA00010763"/>
    </source>
</evidence>
<dbReference type="Pfam" id="PF03454">
    <property type="entry name" value="MoeA_C"/>
    <property type="match status" value="1"/>
</dbReference>
<protein>
    <recommendedName>
        <fullName evidence="6">Molybdopterin molybdenumtransferase</fullName>
        <ecNumber evidence="6">2.10.1.1</ecNumber>
    </recommendedName>
</protein>
<dbReference type="Gene3D" id="3.40.980.10">
    <property type="entry name" value="MoaB/Mog-like domain"/>
    <property type="match status" value="1"/>
</dbReference>
<dbReference type="Gene3D" id="3.90.105.10">
    <property type="entry name" value="Molybdopterin biosynthesis moea protein, domain 2"/>
    <property type="match status" value="1"/>
</dbReference>
<dbReference type="SMART" id="SM00852">
    <property type="entry name" value="MoCF_biosynth"/>
    <property type="match status" value="1"/>
</dbReference>
<dbReference type="Gene3D" id="2.170.190.11">
    <property type="entry name" value="Molybdopterin biosynthesis moea protein, domain 3"/>
    <property type="match status" value="1"/>
</dbReference>
<dbReference type="EC" id="2.10.1.1" evidence="6"/>
<dbReference type="InterPro" id="IPR005110">
    <property type="entry name" value="MoeA_linker/N"/>
</dbReference>
<comment type="pathway">
    <text evidence="2 6">Cofactor biosynthesis; molybdopterin biosynthesis.</text>
</comment>
<comment type="function">
    <text evidence="1 6">Catalyzes the insertion of molybdate into adenylated molybdopterin with the concomitant release of AMP.</text>
</comment>
<evidence type="ECO:0000256" key="6">
    <source>
        <dbReference type="RuleBase" id="RU365090"/>
    </source>
</evidence>
<feature type="domain" description="MoaB/Mog" evidence="7">
    <location>
        <begin position="197"/>
        <end position="349"/>
    </location>
</feature>
<keyword evidence="9" id="KW-1185">Reference proteome</keyword>
<evidence type="ECO:0000256" key="1">
    <source>
        <dbReference type="ARBA" id="ARBA00002901"/>
    </source>
</evidence>
<dbReference type="InterPro" id="IPR036688">
    <property type="entry name" value="MoeA_C_domain_IV_sf"/>
</dbReference>
<dbReference type="Pfam" id="PF03453">
    <property type="entry name" value="MoeA_N"/>
    <property type="match status" value="1"/>
</dbReference>
<comment type="cofactor">
    <cofactor evidence="6">
        <name>Mg(2+)</name>
        <dbReference type="ChEBI" id="CHEBI:18420"/>
    </cofactor>
</comment>